<dbReference type="Proteomes" id="UP001159363">
    <property type="component" value="Chromosome 6"/>
</dbReference>
<feature type="compositionally biased region" description="Polar residues" evidence="1">
    <location>
        <begin position="73"/>
        <end position="82"/>
    </location>
</feature>
<sequence>MNLAPVKQHRSRKGEYFAARTHSVIYYAEEEGKKKVQACKKPLFGIHDTTSKRMQRLISLLKAGRSPKDGRGTNVNRRTNAMSPEVCEQVAQHIESFDVKEAHYSSS</sequence>
<evidence type="ECO:0000256" key="1">
    <source>
        <dbReference type="SAM" id="MobiDB-lite"/>
    </source>
</evidence>
<name>A0ABQ9H6A3_9NEOP</name>
<feature type="region of interest" description="Disordered" evidence="1">
    <location>
        <begin position="63"/>
        <end position="82"/>
    </location>
</feature>
<organism evidence="2 3">
    <name type="scientific">Dryococelus australis</name>
    <dbReference type="NCBI Taxonomy" id="614101"/>
    <lineage>
        <taxon>Eukaryota</taxon>
        <taxon>Metazoa</taxon>
        <taxon>Ecdysozoa</taxon>
        <taxon>Arthropoda</taxon>
        <taxon>Hexapoda</taxon>
        <taxon>Insecta</taxon>
        <taxon>Pterygota</taxon>
        <taxon>Neoptera</taxon>
        <taxon>Polyneoptera</taxon>
        <taxon>Phasmatodea</taxon>
        <taxon>Verophasmatodea</taxon>
        <taxon>Anareolatae</taxon>
        <taxon>Phasmatidae</taxon>
        <taxon>Eurycanthinae</taxon>
        <taxon>Dryococelus</taxon>
    </lineage>
</organism>
<accession>A0ABQ9H6A3</accession>
<comment type="caution">
    <text evidence="2">The sequence shown here is derived from an EMBL/GenBank/DDBJ whole genome shotgun (WGS) entry which is preliminary data.</text>
</comment>
<dbReference type="EMBL" id="JARBHB010000007">
    <property type="protein sequence ID" value="KAJ8879828.1"/>
    <property type="molecule type" value="Genomic_DNA"/>
</dbReference>
<keyword evidence="3" id="KW-1185">Reference proteome</keyword>
<gene>
    <name evidence="2" type="ORF">PR048_020445</name>
</gene>
<protein>
    <submittedName>
        <fullName evidence="2">Uncharacterized protein</fullName>
    </submittedName>
</protein>
<reference evidence="2 3" key="1">
    <citation type="submission" date="2023-02" db="EMBL/GenBank/DDBJ databases">
        <title>LHISI_Scaffold_Assembly.</title>
        <authorList>
            <person name="Stuart O.P."/>
            <person name="Cleave R."/>
            <person name="Magrath M.J.L."/>
            <person name="Mikheyev A.S."/>
        </authorList>
    </citation>
    <scope>NUCLEOTIDE SEQUENCE [LARGE SCALE GENOMIC DNA]</scope>
    <source>
        <strain evidence="2">Daus_M_001</strain>
        <tissue evidence="2">Leg muscle</tissue>
    </source>
</reference>
<proteinExistence type="predicted"/>
<evidence type="ECO:0000313" key="2">
    <source>
        <dbReference type="EMBL" id="KAJ8879828.1"/>
    </source>
</evidence>
<evidence type="ECO:0000313" key="3">
    <source>
        <dbReference type="Proteomes" id="UP001159363"/>
    </source>
</evidence>